<keyword evidence="2" id="KW-0812">Transmembrane</keyword>
<dbReference type="EMBL" id="BARS01048643">
    <property type="protein sequence ID" value="GAG38712.1"/>
    <property type="molecule type" value="Genomic_DNA"/>
</dbReference>
<evidence type="ECO:0000256" key="1">
    <source>
        <dbReference type="SAM" id="Coils"/>
    </source>
</evidence>
<feature type="coiled-coil region" evidence="1">
    <location>
        <begin position="30"/>
        <end position="57"/>
    </location>
</feature>
<feature type="transmembrane region" description="Helical" evidence="2">
    <location>
        <begin position="6"/>
        <end position="27"/>
    </location>
</feature>
<protein>
    <submittedName>
        <fullName evidence="3">Uncharacterized protein</fullName>
    </submittedName>
</protein>
<proteinExistence type="predicted"/>
<comment type="caution">
    <text evidence="3">The sequence shown here is derived from an EMBL/GenBank/DDBJ whole genome shotgun (WGS) entry which is preliminary data.</text>
</comment>
<evidence type="ECO:0000313" key="3">
    <source>
        <dbReference type="EMBL" id="GAG38712.1"/>
    </source>
</evidence>
<accession>X0XTS3</accession>
<organism evidence="3">
    <name type="scientific">marine sediment metagenome</name>
    <dbReference type="NCBI Taxonomy" id="412755"/>
    <lineage>
        <taxon>unclassified sequences</taxon>
        <taxon>metagenomes</taxon>
        <taxon>ecological metagenomes</taxon>
    </lineage>
</organism>
<dbReference type="AlphaFoldDB" id="X0XTS3"/>
<gene>
    <name evidence="3" type="ORF">S01H1_72866</name>
</gene>
<name>X0XTS3_9ZZZZ</name>
<keyword evidence="2" id="KW-0472">Membrane</keyword>
<evidence type="ECO:0000256" key="2">
    <source>
        <dbReference type="SAM" id="Phobius"/>
    </source>
</evidence>
<sequence length="71" mass="8253">MNFSNEIWLAILAAITGGVTWVAKLLVSIFRRKEAENNKLRDENQALEIHKARMEERLVKKSTKSRGKRKE</sequence>
<reference evidence="3" key="1">
    <citation type="journal article" date="2014" name="Front. Microbiol.">
        <title>High frequency of phylogenetically diverse reductive dehalogenase-homologous genes in deep subseafloor sedimentary metagenomes.</title>
        <authorList>
            <person name="Kawai M."/>
            <person name="Futagami T."/>
            <person name="Toyoda A."/>
            <person name="Takaki Y."/>
            <person name="Nishi S."/>
            <person name="Hori S."/>
            <person name="Arai W."/>
            <person name="Tsubouchi T."/>
            <person name="Morono Y."/>
            <person name="Uchiyama I."/>
            <person name="Ito T."/>
            <person name="Fujiyama A."/>
            <person name="Inagaki F."/>
            <person name="Takami H."/>
        </authorList>
    </citation>
    <scope>NUCLEOTIDE SEQUENCE</scope>
    <source>
        <strain evidence="3">Expedition CK06-06</strain>
    </source>
</reference>
<keyword evidence="2" id="KW-1133">Transmembrane helix</keyword>
<keyword evidence="1" id="KW-0175">Coiled coil</keyword>